<gene>
    <name evidence="1" type="ORF">L6164_030194</name>
</gene>
<keyword evidence="2" id="KW-1185">Reference proteome</keyword>
<reference evidence="1 2" key="1">
    <citation type="journal article" date="2022" name="DNA Res.">
        <title>Chromosomal-level genome assembly of the orchid tree Bauhinia variegata (Leguminosae; Cercidoideae) supports the allotetraploid origin hypothesis of Bauhinia.</title>
        <authorList>
            <person name="Zhong Y."/>
            <person name="Chen Y."/>
            <person name="Zheng D."/>
            <person name="Pang J."/>
            <person name="Liu Y."/>
            <person name="Luo S."/>
            <person name="Meng S."/>
            <person name="Qian L."/>
            <person name="Wei D."/>
            <person name="Dai S."/>
            <person name="Zhou R."/>
        </authorList>
    </citation>
    <scope>NUCLEOTIDE SEQUENCE [LARGE SCALE GENOMIC DNA]</scope>
    <source>
        <strain evidence="1">BV-YZ2020</strain>
    </source>
</reference>
<proteinExistence type="predicted"/>
<evidence type="ECO:0000313" key="1">
    <source>
        <dbReference type="EMBL" id="KAI4306959.1"/>
    </source>
</evidence>
<sequence>MEEESKSVILCEQNLSTSRSDSKMIGEKRTGIHSGEKHELAQKRVKIRDLESVIETAETSTHYPEPTKEKEHSVHLSFGKNDMSQVTEVPVTLDLDASQARKTGRNTFSVEVISAPGPLDLNTEARYSSCGGRGQCPEKVSLPGKHDKERHANCGNSKGVGVDLNVEDVTSSINPDIAHSHKELGHFKSRDVSESGSCTGPLEEKDPMRIWKEMKQNGFLSSSHGGIPMPKQRGRKSKIDVFKKKMELAKREQVNRFTKIAAPSGLLNELNPGIINHVRNRKQVHSIIEALVRSEKHESGNNGSKQISHPISGNSEGSKKDLEYMTDTGQHQLTFSDEEGALHSSLPSRQTKSLPATLNDSSPWILEDKVGNSETSMLERANVKSCMSQSANNREDDILALKLSSSTKASENSSSLSNEDSSNLTSVSSLSLKAATVASRWLDLLHQDIKGRLSALRRSRRRVRAVITTELPFLIAKEFSNNQENDPYVMNVSAGLPNSKIADMHRARWSALFNQMDDALSEEEKQLESWLNQVKEKQLLCDQGLQHVNWNEGCFQPLGTSENDSRIWIADRSEKLLAVNAAAASIYSTCNFLLSQS</sequence>
<dbReference type="EMBL" id="CM039437">
    <property type="protein sequence ID" value="KAI4306959.1"/>
    <property type="molecule type" value="Genomic_DNA"/>
</dbReference>
<evidence type="ECO:0000313" key="2">
    <source>
        <dbReference type="Proteomes" id="UP000828941"/>
    </source>
</evidence>
<protein>
    <submittedName>
        <fullName evidence="1">Uncharacterized protein</fullName>
    </submittedName>
</protein>
<dbReference type="Proteomes" id="UP000828941">
    <property type="component" value="Chromosome 12"/>
</dbReference>
<accession>A0ACB9LCW7</accession>
<comment type="caution">
    <text evidence="1">The sequence shown here is derived from an EMBL/GenBank/DDBJ whole genome shotgun (WGS) entry which is preliminary data.</text>
</comment>
<organism evidence="1 2">
    <name type="scientific">Bauhinia variegata</name>
    <name type="common">Purple orchid tree</name>
    <name type="synonym">Phanera variegata</name>
    <dbReference type="NCBI Taxonomy" id="167791"/>
    <lineage>
        <taxon>Eukaryota</taxon>
        <taxon>Viridiplantae</taxon>
        <taxon>Streptophyta</taxon>
        <taxon>Embryophyta</taxon>
        <taxon>Tracheophyta</taxon>
        <taxon>Spermatophyta</taxon>
        <taxon>Magnoliopsida</taxon>
        <taxon>eudicotyledons</taxon>
        <taxon>Gunneridae</taxon>
        <taxon>Pentapetalae</taxon>
        <taxon>rosids</taxon>
        <taxon>fabids</taxon>
        <taxon>Fabales</taxon>
        <taxon>Fabaceae</taxon>
        <taxon>Cercidoideae</taxon>
        <taxon>Cercideae</taxon>
        <taxon>Bauhiniinae</taxon>
        <taxon>Bauhinia</taxon>
    </lineage>
</organism>
<name>A0ACB9LCW7_BAUVA</name>